<dbReference type="InterPro" id="IPR001478">
    <property type="entry name" value="PDZ"/>
</dbReference>
<evidence type="ECO:0000256" key="2">
    <source>
        <dbReference type="ARBA" id="ARBA00022801"/>
    </source>
</evidence>
<gene>
    <name evidence="4" type="ORF">SAMN04489712_1019</name>
</gene>
<dbReference type="RefSeq" id="WP_235017514.1">
    <property type="nucleotide sequence ID" value="NZ_FNVO01000001.1"/>
</dbReference>
<dbReference type="SUPFAM" id="SSF50156">
    <property type="entry name" value="PDZ domain-like"/>
    <property type="match status" value="1"/>
</dbReference>
<dbReference type="InterPro" id="IPR009003">
    <property type="entry name" value="Peptidase_S1_PA"/>
</dbReference>
<dbReference type="GO" id="GO:0006508">
    <property type="term" value="P:proteolysis"/>
    <property type="evidence" value="ECO:0007669"/>
    <property type="project" value="UniProtKB-KW"/>
</dbReference>
<dbReference type="GO" id="GO:0004252">
    <property type="term" value="F:serine-type endopeptidase activity"/>
    <property type="evidence" value="ECO:0007669"/>
    <property type="project" value="InterPro"/>
</dbReference>
<dbReference type="Pfam" id="PF13180">
    <property type="entry name" value="PDZ_2"/>
    <property type="match status" value="1"/>
</dbReference>
<dbReference type="Gene3D" id="2.40.10.120">
    <property type="match status" value="1"/>
</dbReference>
<keyword evidence="2" id="KW-0378">Hydrolase</keyword>
<protein>
    <submittedName>
        <fullName evidence="4">Putative serine protease PepD</fullName>
    </submittedName>
</protein>
<dbReference type="AlphaFoldDB" id="A0A1H5RZ25"/>
<dbReference type="InterPro" id="IPR001940">
    <property type="entry name" value="Peptidase_S1C"/>
</dbReference>
<organism evidence="4 5">
    <name type="scientific">Thermomonospora echinospora</name>
    <dbReference type="NCBI Taxonomy" id="1992"/>
    <lineage>
        <taxon>Bacteria</taxon>
        <taxon>Bacillati</taxon>
        <taxon>Actinomycetota</taxon>
        <taxon>Actinomycetes</taxon>
        <taxon>Streptosporangiales</taxon>
        <taxon>Thermomonosporaceae</taxon>
        <taxon>Thermomonospora</taxon>
    </lineage>
</organism>
<dbReference type="SMART" id="SM00228">
    <property type="entry name" value="PDZ"/>
    <property type="match status" value="1"/>
</dbReference>
<dbReference type="PANTHER" id="PTHR43343">
    <property type="entry name" value="PEPTIDASE S12"/>
    <property type="match status" value="1"/>
</dbReference>
<evidence type="ECO:0000259" key="3">
    <source>
        <dbReference type="PROSITE" id="PS50106"/>
    </source>
</evidence>
<dbReference type="Gene3D" id="2.30.42.10">
    <property type="match status" value="1"/>
</dbReference>
<proteinExistence type="predicted"/>
<keyword evidence="5" id="KW-1185">Reference proteome</keyword>
<name>A0A1H5RZ25_9ACTN</name>
<evidence type="ECO:0000313" key="4">
    <source>
        <dbReference type="EMBL" id="SEF43470.1"/>
    </source>
</evidence>
<dbReference type="InterPro" id="IPR051201">
    <property type="entry name" value="Chloro_Bact_Ser_Proteases"/>
</dbReference>
<dbReference type="Pfam" id="PF13365">
    <property type="entry name" value="Trypsin_2"/>
    <property type="match status" value="1"/>
</dbReference>
<evidence type="ECO:0000256" key="1">
    <source>
        <dbReference type="ARBA" id="ARBA00022670"/>
    </source>
</evidence>
<dbReference type="PANTHER" id="PTHR43343:SF3">
    <property type="entry name" value="PROTEASE DO-LIKE 8, CHLOROPLASTIC"/>
    <property type="match status" value="1"/>
</dbReference>
<keyword evidence="1 4" id="KW-0645">Protease</keyword>
<reference evidence="5" key="1">
    <citation type="submission" date="2016-10" db="EMBL/GenBank/DDBJ databases">
        <authorList>
            <person name="Varghese N."/>
            <person name="Submissions S."/>
        </authorList>
    </citation>
    <scope>NUCLEOTIDE SEQUENCE [LARGE SCALE GENOMIC DNA]</scope>
    <source>
        <strain evidence="5">DSM 43163</strain>
    </source>
</reference>
<dbReference type="InterPro" id="IPR036034">
    <property type="entry name" value="PDZ_sf"/>
</dbReference>
<sequence>MNAGLQAGSKMNAALQAGPEMNAALQAGPKTDAGLHGGLKVAGRAGAAVLLALGLAAGCSAPQSQQRGVGSTGTATVAVDQDAAGLEQQYEKVVRAVLPSVVQIDTGKSEGSGVVYDASGHIVTNAHVVAGADRIRVVPASGGRPMSASLVGSFAADDLAVVKVDGGRLPPAKFGDSARLRVGQIVLAMGNPLGLSGSATDGIVSATGRSVTTAPEGDFPGSTIAQAIQTSAPINPGNSGGALVTLAGEVIGIPTAAANNPQGGAAPGIGFATPSATVKNIVPQLIKEGRVGNSGRAALGVTVRTVLDLRTGRPAGVEVVSVSENGGAAKAGIRPGDIIVAVNGTPTPDQAQLSQVLARLAPGNVARVDITQGSADGARRTVDVTLGQLPGG</sequence>
<evidence type="ECO:0000313" key="5">
    <source>
        <dbReference type="Proteomes" id="UP000236723"/>
    </source>
</evidence>
<feature type="domain" description="PDZ" evidence="3">
    <location>
        <begin position="285"/>
        <end position="360"/>
    </location>
</feature>
<dbReference type="Proteomes" id="UP000236723">
    <property type="component" value="Unassembled WGS sequence"/>
</dbReference>
<accession>A0A1H5RZ25</accession>
<dbReference type="EMBL" id="FNVO01000001">
    <property type="protein sequence ID" value="SEF43470.1"/>
    <property type="molecule type" value="Genomic_DNA"/>
</dbReference>
<dbReference type="PROSITE" id="PS50106">
    <property type="entry name" value="PDZ"/>
    <property type="match status" value="1"/>
</dbReference>
<dbReference type="PRINTS" id="PR00834">
    <property type="entry name" value="PROTEASES2C"/>
</dbReference>
<dbReference type="SUPFAM" id="SSF50494">
    <property type="entry name" value="Trypsin-like serine proteases"/>
    <property type="match status" value="1"/>
</dbReference>